<feature type="domain" description="Large polyvalent protein-associated" evidence="2">
    <location>
        <begin position="34"/>
        <end position="127"/>
    </location>
</feature>
<feature type="region of interest" description="Disordered" evidence="1">
    <location>
        <begin position="410"/>
        <end position="432"/>
    </location>
</feature>
<feature type="compositionally biased region" description="Basic and acidic residues" evidence="1">
    <location>
        <begin position="1"/>
        <end position="12"/>
    </location>
</feature>
<protein>
    <recommendedName>
        <fullName evidence="2">Large polyvalent protein-associated domain-containing protein</fullName>
    </recommendedName>
</protein>
<sequence>MDARKHRGEEISKVNGFEGEPVDPGHRKLSMFDDIQSEYDKDADSVHYHRKSDGTELFEDKGSRIEMKETSSKSIETALLLAQERFKKGTPLTITGDEQFQQDAARIAGRLGIPIKNKDLMEVWQQSRDKAAMGITDDEPDITPSNGFSGKEAVQDRAAETGKTTPDVVNAPDAECAAPSTATEPVVDKDAPRKLLDHGAASYQFKEGNTKSYYVKTQDAYGKEHVTWGVGLEKAMEDSAASKGDLIRLKHVGKELVTIPVMDKDGNPVMHDNGTPKTQTTNRNSFTIDVANRPLKASPHIGATAAEQGYKVENGHVAIPPADYAAAKADLSVLSSAGHHAIHQVSQKPFAELQPLEKHTLISEGLADENGLNRQGVAAVITSDRQLELRRERAPESDKELLKPGHEAAQVKAAPAVEKAAPEQSKSGPDLVDARLPEGMTVKDRVVAVTLQEGSRTGSHNVERMTAMKEAGPVKVLGYAVQREYIQTLPNGEVRSMVAYPQTKPQEQKSGLQSPFATREEAEQALPTLQGKDGVSVRGGTLAESLALEIKEQGGHAPIDDEKEKITSPARYALHAEKLPVGMTSKDRVAAIVVKDGSRYVSDNPEKDHPGSTIKGYAVVRDYTQEFQGGHKISASRVMPNIQVDAPIQQPHPIHNPYASREQAEQSIAALHGQAPYGQVQGVTESMEQRRSETRGLKPLDPNDQAQAQDQKRLNIRNEDQQAQEKKATEKKVESKKEIERKAQERDNSQERKQRAVTRTRTQKEVGLER</sequence>
<organism evidence="3">
    <name type="scientific">mine drainage metagenome</name>
    <dbReference type="NCBI Taxonomy" id="410659"/>
    <lineage>
        <taxon>unclassified sequences</taxon>
        <taxon>metagenomes</taxon>
        <taxon>ecological metagenomes</taxon>
    </lineage>
</organism>
<feature type="region of interest" description="Disordered" evidence="1">
    <location>
        <begin position="680"/>
        <end position="770"/>
    </location>
</feature>
<dbReference type="EMBL" id="CABP01000089">
    <property type="protein sequence ID" value="CBI04933.1"/>
    <property type="molecule type" value="Genomic_DNA"/>
</dbReference>
<evidence type="ECO:0000313" key="3">
    <source>
        <dbReference type="EMBL" id="CBI04933.1"/>
    </source>
</evidence>
<feature type="compositionally biased region" description="Basic and acidic residues" evidence="1">
    <location>
        <begin position="687"/>
        <end position="698"/>
    </location>
</feature>
<comment type="caution">
    <text evidence="3">The sequence shown here is derived from an EMBL/GenBank/DDBJ whole genome shotgun (WGS) entry which is preliminary data.</text>
</comment>
<reference evidence="3" key="1">
    <citation type="submission" date="2009-10" db="EMBL/GenBank/DDBJ databases">
        <title>Diversity of trophic interactions inside an arsenic-rich microbial ecosystem.</title>
        <authorList>
            <person name="Bertin P.N."/>
            <person name="Heinrich-Salmeron A."/>
            <person name="Pelletier E."/>
            <person name="Goulhen-Chollet F."/>
            <person name="Arsene-Ploetze F."/>
            <person name="Gallien S."/>
            <person name="Calteau A."/>
            <person name="Vallenet D."/>
            <person name="Casiot C."/>
            <person name="Chane-Woon-Ming B."/>
            <person name="Giloteaux L."/>
            <person name="Barakat M."/>
            <person name="Bonnefoy V."/>
            <person name="Bruneel O."/>
            <person name="Chandler M."/>
            <person name="Cleiss J."/>
            <person name="Duran R."/>
            <person name="Elbaz-Poulichet F."/>
            <person name="Fonknechten N."/>
            <person name="Lauga B."/>
            <person name="Mornico D."/>
            <person name="Ortet P."/>
            <person name="Schaeffer C."/>
            <person name="Siguier P."/>
            <person name="Alexander Thil Smith A."/>
            <person name="Van Dorsselaer A."/>
            <person name="Weissenbach J."/>
            <person name="Medigue C."/>
            <person name="Le Paslier D."/>
        </authorList>
    </citation>
    <scope>NUCLEOTIDE SEQUENCE</scope>
</reference>
<accession>E6QCK7</accession>
<feature type="region of interest" description="Disordered" evidence="1">
    <location>
        <begin position="1"/>
        <end position="28"/>
    </location>
</feature>
<dbReference type="InterPro" id="IPR040677">
    <property type="entry name" value="LPD7"/>
</dbReference>
<name>E6QCK7_9ZZZZ</name>
<proteinExistence type="predicted"/>
<feature type="compositionally biased region" description="Low complexity" evidence="1">
    <location>
        <begin position="410"/>
        <end position="424"/>
    </location>
</feature>
<dbReference type="AlphaFoldDB" id="E6QCK7"/>
<evidence type="ECO:0000259" key="2">
    <source>
        <dbReference type="Pfam" id="PF18821"/>
    </source>
</evidence>
<gene>
    <name evidence="3" type="ORF">CARN5_1624</name>
</gene>
<dbReference type="Pfam" id="PF18821">
    <property type="entry name" value="LPD7"/>
    <property type="match status" value="1"/>
</dbReference>
<evidence type="ECO:0000256" key="1">
    <source>
        <dbReference type="SAM" id="MobiDB-lite"/>
    </source>
</evidence>
<feature type="compositionally biased region" description="Basic and acidic residues" evidence="1">
    <location>
        <begin position="710"/>
        <end position="754"/>
    </location>
</feature>